<feature type="non-terminal residue" evidence="7">
    <location>
        <position position="1"/>
    </location>
</feature>
<feature type="repeat" description="WD" evidence="5">
    <location>
        <begin position="293"/>
        <end position="318"/>
    </location>
</feature>
<dbReference type="PRINTS" id="PR00320">
    <property type="entry name" value="GPROTEINBRPT"/>
</dbReference>
<protein>
    <submittedName>
        <fullName evidence="7">Guanine nucleotide-binding protein subunit beta (PfGbeta1) (G protein subunit beta-1)</fullName>
    </submittedName>
</protein>
<feature type="region of interest" description="Disordered" evidence="6">
    <location>
        <begin position="1"/>
        <end position="23"/>
    </location>
</feature>
<feature type="repeat" description="WD" evidence="5">
    <location>
        <begin position="199"/>
        <end position="241"/>
    </location>
</feature>
<feature type="compositionally biased region" description="Low complexity" evidence="6">
    <location>
        <begin position="1"/>
        <end position="20"/>
    </location>
</feature>
<evidence type="ECO:0000256" key="3">
    <source>
        <dbReference type="ARBA" id="ARBA00022737"/>
    </source>
</evidence>
<dbReference type="PIRSF" id="PIRSF002394">
    <property type="entry name" value="GN-bd_beta"/>
    <property type="match status" value="1"/>
</dbReference>
<keyword evidence="4" id="KW-0807">Transducer</keyword>
<name>A0ABP0JYT2_9DINO</name>
<dbReference type="PROSITE" id="PS50294">
    <property type="entry name" value="WD_REPEATS_REGION"/>
    <property type="match status" value="4"/>
</dbReference>
<dbReference type="Pfam" id="PF25391">
    <property type="entry name" value="WD40_Gbeta"/>
    <property type="match status" value="1"/>
</dbReference>
<keyword evidence="8" id="KW-1185">Reference proteome</keyword>
<feature type="repeat" description="WD" evidence="5">
    <location>
        <begin position="333"/>
        <end position="365"/>
    </location>
</feature>
<evidence type="ECO:0000256" key="5">
    <source>
        <dbReference type="PROSITE-ProRule" id="PRU00221"/>
    </source>
</evidence>
<keyword evidence="3" id="KW-0677">Repeat</keyword>
<keyword evidence="2 5" id="KW-0853">WD repeat</keyword>
<reference evidence="7 8" key="1">
    <citation type="submission" date="2024-02" db="EMBL/GenBank/DDBJ databases">
        <authorList>
            <person name="Chen Y."/>
            <person name="Shah S."/>
            <person name="Dougan E. K."/>
            <person name="Thang M."/>
            <person name="Chan C."/>
        </authorList>
    </citation>
    <scope>NUCLEOTIDE SEQUENCE [LARGE SCALE GENOMIC DNA]</scope>
</reference>
<feature type="repeat" description="WD" evidence="5">
    <location>
        <begin position="242"/>
        <end position="283"/>
    </location>
</feature>
<dbReference type="InterPro" id="IPR001632">
    <property type="entry name" value="WD40_G-protein_beta-like"/>
</dbReference>
<feature type="repeat" description="WD" evidence="5">
    <location>
        <begin position="158"/>
        <end position="198"/>
    </location>
</feature>
<dbReference type="SMART" id="SM00320">
    <property type="entry name" value="WD40"/>
    <property type="match status" value="7"/>
</dbReference>
<dbReference type="InterPro" id="IPR001680">
    <property type="entry name" value="WD40_rpt"/>
</dbReference>
<dbReference type="InterPro" id="IPR036322">
    <property type="entry name" value="WD40_repeat_dom_sf"/>
</dbReference>
<evidence type="ECO:0000256" key="2">
    <source>
        <dbReference type="ARBA" id="ARBA00022574"/>
    </source>
</evidence>
<dbReference type="CDD" id="cd00200">
    <property type="entry name" value="WD40"/>
    <property type="match status" value="1"/>
</dbReference>
<dbReference type="SUPFAM" id="SSF50978">
    <property type="entry name" value="WD40 repeat-like"/>
    <property type="match status" value="1"/>
</dbReference>
<proteinExistence type="inferred from homology"/>
<dbReference type="Proteomes" id="UP001642464">
    <property type="component" value="Unassembled WGS sequence"/>
</dbReference>
<dbReference type="PROSITE" id="PS50082">
    <property type="entry name" value="WD_REPEATS_2"/>
    <property type="match status" value="6"/>
</dbReference>
<dbReference type="InterPro" id="IPR016346">
    <property type="entry name" value="G-protein_beta_1-5"/>
</dbReference>
<dbReference type="EMBL" id="CAXAMM010009182">
    <property type="protein sequence ID" value="CAK9019663.1"/>
    <property type="molecule type" value="Genomic_DNA"/>
</dbReference>
<organism evidence="7 8">
    <name type="scientific">Durusdinium trenchii</name>
    <dbReference type="NCBI Taxonomy" id="1381693"/>
    <lineage>
        <taxon>Eukaryota</taxon>
        <taxon>Sar</taxon>
        <taxon>Alveolata</taxon>
        <taxon>Dinophyceae</taxon>
        <taxon>Suessiales</taxon>
        <taxon>Symbiodiniaceae</taxon>
        <taxon>Durusdinium</taxon>
    </lineage>
</organism>
<dbReference type="PRINTS" id="PR00319">
    <property type="entry name" value="GPROTEINB"/>
</dbReference>
<dbReference type="InterPro" id="IPR020472">
    <property type="entry name" value="WD40_PAC1"/>
</dbReference>
<feature type="repeat" description="WD" evidence="5">
    <location>
        <begin position="68"/>
        <end position="110"/>
    </location>
</feature>
<dbReference type="InterPro" id="IPR015943">
    <property type="entry name" value="WD40/YVTN_repeat-like_dom_sf"/>
</dbReference>
<evidence type="ECO:0000313" key="8">
    <source>
        <dbReference type="Proteomes" id="UP001642464"/>
    </source>
</evidence>
<evidence type="ECO:0000256" key="1">
    <source>
        <dbReference type="ARBA" id="ARBA00009768"/>
    </source>
</evidence>
<evidence type="ECO:0000313" key="7">
    <source>
        <dbReference type="EMBL" id="CAK9019663.1"/>
    </source>
</evidence>
<dbReference type="PANTHER" id="PTHR19850">
    <property type="entry name" value="GUANINE NUCLEOTIDE-BINDING PROTEIN BETA G PROTEIN BETA"/>
    <property type="match status" value="1"/>
</dbReference>
<comment type="caution">
    <text evidence="7">The sequence shown here is derived from an EMBL/GenBank/DDBJ whole genome shotgun (WGS) entry which is preliminary data.</text>
</comment>
<comment type="similarity">
    <text evidence="1">Belongs to the WD repeat G protein beta family.</text>
</comment>
<gene>
    <name evidence="7" type="ORF">SCF082_LOCUS14611</name>
</gene>
<accession>A0ABP0JYT2</accession>
<evidence type="ECO:0000256" key="6">
    <source>
        <dbReference type="SAM" id="MobiDB-lite"/>
    </source>
</evidence>
<evidence type="ECO:0000256" key="4">
    <source>
        <dbReference type="ARBA" id="ARBA00023224"/>
    </source>
</evidence>
<sequence>RGGEATAAARGRSGGSAAASKMGEIQEVKEKLAQLKAELAAVRDAKNDGSFSGQSQGSVNPIKARRVLKGHFGKVYSMHWAGSGSEKLVSASQDGKLIIWNGNTTNKIQAIPLRSSWVMTCAFEQSQNKLVACGGLDNMCSIYTLSTDTALNRATCELAAHDGYLSCCRFLSPSRIITSSGDSTCILWNVDSNQVISQFTDHAGDVMSVSPSPNDPNIFVSGSCDATCKLWDIRTQRAVITFDGHESDINDVTFFPDGTAFGTGSDDSSCRLYDLRAYQQINIFHNQSILCGITSVAFSSSGRLLIGGYDDFKAHIWDTLKYEGESVSPVQVLSIHDNRVSCVGVQKDGQALCTGSWDTLLRIFA</sequence>
<dbReference type="Gene3D" id="2.130.10.10">
    <property type="entry name" value="YVTN repeat-like/Quinoprotein amine dehydrogenase"/>
    <property type="match status" value="1"/>
</dbReference>